<dbReference type="OrthoDB" id="1261291at2"/>
<protein>
    <submittedName>
        <fullName evidence="1">Uncharacterized protein</fullName>
    </submittedName>
</protein>
<dbReference type="RefSeq" id="WP_116034302.1">
    <property type="nucleotide sequence ID" value="NZ_JBHLVV010000101.1"/>
</dbReference>
<dbReference type="EMBL" id="QNUG01000012">
    <property type="protein sequence ID" value="REC71099.1"/>
    <property type="molecule type" value="Genomic_DNA"/>
</dbReference>
<dbReference type="Proteomes" id="UP000256326">
    <property type="component" value="Unassembled WGS sequence"/>
</dbReference>
<accession>A0A3D9CZA5</accession>
<comment type="caution">
    <text evidence="1">The sequence shown here is derived from an EMBL/GenBank/DDBJ whole genome shotgun (WGS) entry which is preliminary data.</text>
</comment>
<gene>
    <name evidence="1" type="ORF">DRF58_07555</name>
</gene>
<reference evidence="1 2" key="1">
    <citation type="journal article" date="2006" name="Int. J. Syst. Evol. Microbiol.">
        <title>Chryseobacterium hispanicum sp. nov., isolated from the drinking water distribution system of Sevilla, Spain.</title>
        <authorList>
            <person name="Gallego V."/>
            <person name="Garcia M.T."/>
            <person name="Ventosa A."/>
        </authorList>
    </citation>
    <scope>NUCLEOTIDE SEQUENCE [LARGE SCALE GENOMIC DNA]</scope>
    <source>
        <strain evidence="1 2">KCTC 22104</strain>
    </source>
</reference>
<evidence type="ECO:0000313" key="1">
    <source>
        <dbReference type="EMBL" id="REC71099.1"/>
    </source>
</evidence>
<keyword evidence="2" id="KW-1185">Reference proteome</keyword>
<dbReference type="PROSITE" id="PS51257">
    <property type="entry name" value="PROKAR_LIPOPROTEIN"/>
    <property type="match status" value="1"/>
</dbReference>
<evidence type="ECO:0000313" key="2">
    <source>
        <dbReference type="Proteomes" id="UP000256326"/>
    </source>
</evidence>
<dbReference type="AlphaFoldDB" id="A0A3D9CZA5"/>
<organism evidence="1 2">
    <name type="scientific">Epilithonimonas hispanica</name>
    <dbReference type="NCBI Taxonomy" id="358687"/>
    <lineage>
        <taxon>Bacteria</taxon>
        <taxon>Pseudomonadati</taxon>
        <taxon>Bacteroidota</taxon>
        <taxon>Flavobacteriia</taxon>
        <taxon>Flavobacteriales</taxon>
        <taxon>Weeksellaceae</taxon>
        <taxon>Chryseobacterium group</taxon>
        <taxon>Epilithonimonas</taxon>
    </lineage>
</organism>
<proteinExistence type="predicted"/>
<sequence length="131" mass="15351">MIRIIILIMFLTFFSCSKNVSTIEKKISIEYLTEPHERIDVELLTYYPSLKPNQSNFYIVKDINTNDTLFVVDKDNLPVSNFIKEYDGIENTAIVLQKGEMKKKNEYTVNMPSKYISNKKLYLGELIRLID</sequence>
<name>A0A3D9CZA5_9FLAO</name>